<dbReference type="Gene3D" id="4.10.60.10">
    <property type="entry name" value="Zinc finger, CCHC-type"/>
    <property type="match status" value="1"/>
</dbReference>
<accession>A0AAV3P1T5</accession>
<reference evidence="2 3" key="1">
    <citation type="submission" date="2024-01" db="EMBL/GenBank/DDBJ databases">
        <title>The complete chloroplast genome sequence of Lithospermum erythrorhizon: insights into the phylogenetic relationship among Boraginaceae species and the maternal lineages of purple gromwells.</title>
        <authorList>
            <person name="Okada T."/>
            <person name="Watanabe K."/>
        </authorList>
    </citation>
    <scope>NUCLEOTIDE SEQUENCE [LARGE SCALE GENOMIC DNA]</scope>
</reference>
<keyword evidence="3" id="KW-1185">Reference proteome</keyword>
<feature type="compositionally biased region" description="Basic and acidic residues" evidence="1">
    <location>
        <begin position="98"/>
        <end position="110"/>
    </location>
</feature>
<feature type="compositionally biased region" description="Polar residues" evidence="1">
    <location>
        <begin position="160"/>
        <end position="178"/>
    </location>
</feature>
<dbReference type="EMBL" id="BAABME010000588">
    <property type="protein sequence ID" value="GAA0143982.1"/>
    <property type="molecule type" value="Genomic_DNA"/>
</dbReference>
<feature type="compositionally biased region" description="Polar residues" evidence="1">
    <location>
        <begin position="111"/>
        <end position="120"/>
    </location>
</feature>
<dbReference type="Proteomes" id="UP001454036">
    <property type="component" value="Unassembled WGS sequence"/>
</dbReference>
<feature type="region of interest" description="Disordered" evidence="1">
    <location>
        <begin position="98"/>
        <end position="123"/>
    </location>
</feature>
<sequence length="185" mass="20282">MPPRKSRRGVRLVTEGINEVVVPRRERSVCGNVDVEQASVHPVENANPEPPIANAIPHGIPIGVPVQLNQPQTALSLITFSSVNELKNAALQVEMEQPEFRARQRGRQEISRSSGQNNLCSKGGSVKVRPNHMVLNCPQKEVICFRCQQPRHIATCYPQSQGASSSSSTFRPVQSVRNAFQGGRG</sequence>
<evidence type="ECO:0000256" key="1">
    <source>
        <dbReference type="SAM" id="MobiDB-lite"/>
    </source>
</evidence>
<proteinExistence type="predicted"/>
<dbReference type="AlphaFoldDB" id="A0AAV3P1T5"/>
<comment type="caution">
    <text evidence="2">The sequence shown here is derived from an EMBL/GenBank/DDBJ whole genome shotgun (WGS) entry which is preliminary data.</text>
</comment>
<organism evidence="2 3">
    <name type="scientific">Lithospermum erythrorhizon</name>
    <name type="common">Purple gromwell</name>
    <name type="synonym">Lithospermum officinale var. erythrorhizon</name>
    <dbReference type="NCBI Taxonomy" id="34254"/>
    <lineage>
        <taxon>Eukaryota</taxon>
        <taxon>Viridiplantae</taxon>
        <taxon>Streptophyta</taxon>
        <taxon>Embryophyta</taxon>
        <taxon>Tracheophyta</taxon>
        <taxon>Spermatophyta</taxon>
        <taxon>Magnoliopsida</taxon>
        <taxon>eudicotyledons</taxon>
        <taxon>Gunneridae</taxon>
        <taxon>Pentapetalae</taxon>
        <taxon>asterids</taxon>
        <taxon>lamiids</taxon>
        <taxon>Boraginales</taxon>
        <taxon>Boraginaceae</taxon>
        <taxon>Boraginoideae</taxon>
        <taxon>Lithospermeae</taxon>
        <taxon>Lithospermum</taxon>
    </lineage>
</organism>
<evidence type="ECO:0000313" key="2">
    <source>
        <dbReference type="EMBL" id="GAA0143982.1"/>
    </source>
</evidence>
<protein>
    <submittedName>
        <fullName evidence="2">Uncharacterized protein</fullName>
    </submittedName>
</protein>
<feature type="region of interest" description="Disordered" evidence="1">
    <location>
        <begin position="160"/>
        <end position="185"/>
    </location>
</feature>
<gene>
    <name evidence="2" type="ORF">LIER_04542</name>
</gene>
<evidence type="ECO:0000313" key="3">
    <source>
        <dbReference type="Proteomes" id="UP001454036"/>
    </source>
</evidence>
<name>A0AAV3P1T5_LITER</name>